<evidence type="ECO:0000256" key="5">
    <source>
        <dbReference type="ARBA" id="ARBA00023136"/>
    </source>
</evidence>
<evidence type="ECO:0000256" key="4">
    <source>
        <dbReference type="ARBA" id="ARBA00022989"/>
    </source>
</evidence>
<dbReference type="EnsemblMetazoa" id="G19588.1">
    <property type="protein sequence ID" value="G19588.1:cds"/>
    <property type="gene ID" value="G19588"/>
</dbReference>
<keyword evidence="4 7" id="KW-1133">Transmembrane helix</keyword>
<feature type="transmembrane region" description="Helical" evidence="7">
    <location>
        <begin position="184"/>
        <end position="206"/>
    </location>
</feature>
<feature type="region of interest" description="Disordered" evidence="6">
    <location>
        <begin position="1"/>
        <end position="86"/>
    </location>
</feature>
<organism evidence="8 9">
    <name type="scientific">Magallana gigas</name>
    <name type="common">Pacific oyster</name>
    <name type="synonym">Crassostrea gigas</name>
    <dbReference type="NCBI Taxonomy" id="29159"/>
    <lineage>
        <taxon>Eukaryota</taxon>
        <taxon>Metazoa</taxon>
        <taxon>Spiralia</taxon>
        <taxon>Lophotrochozoa</taxon>
        <taxon>Mollusca</taxon>
        <taxon>Bivalvia</taxon>
        <taxon>Autobranchia</taxon>
        <taxon>Pteriomorphia</taxon>
        <taxon>Ostreida</taxon>
        <taxon>Ostreoidea</taxon>
        <taxon>Ostreidae</taxon>
        <taxon>Magallana</taxon>
    </lineage>
</organism>
<keyword evidence="5 7" id="KW-0472">Membrane</keyword>
<evidence type="ECO:0000256" key="3">
    <source>
        <dbReference type="ARBA" id="ARBA00022692"/>
    </source>
</evidence>
<evidence type="ECO:0008006" key="10">
    <source>
        <dbReference type="Google" id="ProtNLM"/>
    </source>
</evidence>
<evidence type="ECO:0000313" key="8">
    <source>
        <dbReference type="EnsemblMetazoa" id="G19588.2:cds"/>
    </source>
</evidence>
<name>A0A8W8JJP8_MAGGI</name>
<dbReference type="EnsemblMetazoa" id="G19588.2">
    <property type="protein sequence ID" value="G19588.2:cds"/>
    <property type="gene ID" value="G19588"/>
</dbReference>
<proteinExistence type="inferred from homology"/>
<dbReference type="InterPro" id="IPR051423">
    <property type="entry name" value="CD225/Dispanin"/>
</dbReference>
<protein>
    <recommendedName>
        <fullName evidence="10">Proline-rich transmembrane protein 1</fullName>
    </recommendedName>
</protein>
<reference evidence="8" key="1">
    <citation type="submission" date="2022-08" db="UniProtKB">
        <authorList>
            <consortium name="EnsemblMetazoa"/>
        </authorList>
    </citation>
    <scope>IDENTIFICATION</scope>
    <source>
        <strain evidence="8">05x7-T-G4-1.051#20</strain>
    </source>
</reference>
<dbReference type="AlphaFoldDB" id="A0A8W8JJP8"/>
<keyword evidence="9" id="KW-1185">Reference proteome</keyword>
<dbReference type="Proteomes" id="UP000005408">
    <property type="component" value="Unassembled WGS sequence"/>
</dbReference>
<dbReference type="InterPro" id="IPR007593">
    <property type="entry name" value="CD225/Dispanin_fam"/>
</dbReference>
<comment type="similarity">
    <text evidence="2">Belongs to the CD225/Dispanin family.</text>
</comment>
<keyword evidence="3 7" id="KW-0812">Transmembrane</keyword>
<evidence type="ECO:0000256" key="1">
    <source>
        <dbReference type="ARBA" id="ARBA00004370"/>
    </source>
</evidence>
<dbReference type="Pfam" id="PF04505">
    <property type="entry name" value="CD225"/>
    <property type="match status" value="1"/>
</dbReference>
<feature type="compositionally biased region" description="Polar residues" evidence="6">
    <location>
        <begin position="21"/>
        <end position="32"/>
    </location>
</feature>
<accession>A0A8W8JJP8</accession>
<dbReference type="PANTHER" id="PTHR14948">
    <property type="entry name" value="NG5"/>
    <property type="match status" value="1"/>
</dbReference>
<dbReference type="OrthoDB" id="10038436at2759"/>
<sequence length="213" mass="23261">MNSIDNKAGLPPSYSEAADPNEQSKLTQGGNQENHDKQAVGQYVDTQYQQPPVPQHEGYQFQPPTEPQHPGYHFQPSAGPQDPGYKYQTPPIGAQFPSCQYQPISGNAGQQPMTVVLTQPGPAPFVVSPVPPQQEWMVPAVLACFFCFWPTGIIAILAAVKARSAAANGDVVEAQAQSIRARKFVIVSIVLGIIIYVFIIVIRVIFYSSYYAL</sequence>
<feature type="transmembrane region" description="Helical" evidence="7">
    <location>
        <begin position="136"/>
        <end position="160"/>
    </location>
</feature>
<dbReference type="OMA" id="HQPAVMA"/>
<evidence type="ECO:0000256" key="6">
    <source>
        <dbReference type="SAM" id="MobiDB-lite"/>
    </source>
</evidence>
<dbReference type="EnsemblMetazoa" id="G19588.3">
    <property type="protein sequence ID" value="G19588.3:cds"/>
    <property type="gene ID" value="G19588"/>
</dbReference>
<dbReference type="GO" id="GO:0016020">
    <property type="term" value="C:membrane"/>
    <property type="evidence" value="ECO:0007669"/>
    <property type="project" value="UniProtKB-SubCell"/>
</dbReference>
<dbReference type="PANTHER" id="PTHR14948:SF25">
    <property type="entry name" value="DUF4190 DOMAIN-CONTAINING PROTEIN"/>
    <property type="match status" value="1"/>
</dbReference>
<evidence type="ECO:0000313" key="9">
    <source>
        <dbReference type="Proteomes" id="UP000005408"/>
    </source>
</evidence>
<comment type="subcellular location">
    <subcellularLocation>
        <location evidence="1">Membrane</location>
    </subcellularLocation>
</comment>
<evidence type="ECO:0000256" key="2">
    <source>
        <dbReference type="ARBA" id="ARBA00006843"/>
    </source>
</evidence>
<evidence type="ECO:0000256" key="7">
    <source>
        <dbReference type="SAM" id="Phobius"/>
    </source>
</evidence>